<dbReference type="AlphaFoldDB" id="A0A8J4E852"/>
<accession>A0A8J4E852</accession>
<dbReference type="RefSeq" id="WP_203925816.1">
    <property type="nucleotide sequence ID" value="NZ_BOPH01000010.1"/>
</dbReference>
<comment type="caution">
    <text evidence="1">The sequence shown here is derived from an EMBL/GenBank/DDBJ whole genome shotgun (WGS) entry which is preliminary data.</text>
</comment>
<sequence length="351" mass="38823">MDELLVAPPPRRTTVAAAGVRFRPGHYVRPCGLHWTPQRQDADFRFFDAVGGNPHVAGFVVHFTWAYFEGSPGDYSRGFRIVDAYLDKVASLPTPKSLILHVADRSFGEPTANVYPPYIVNNGWVAVKPADRTWPGGLVSVAKLWRISAMDRLIAMSRAYAARYDAHPNLAMYGLGEPALGPGLAADGSLAHLKRWFTESKKAWTRTPLRLCVTSAGDDADLLDLIDHASSTVRPGGVAIGGPDPELPLPTPVRTIQANRLFRGERPATRDLRGVVPWVGEVRELGLGDRYTETPQEISDYFHHRMRCNYMIWLANTLVGGDAQRWPAILAHLAAIRGRTYPDRPTLGVWS</sequence>
<evidence type="ECO:0000313" key="1">
    <source>
        <dbReference type="EMBL" id="GIJ65815.1"/>
    </source>
</evidence>
<gene>
    <name evidence="1" type="ORF">Voc01_007320</name>
</gene>
<proteinExistence type="predicted"/>
<keyword evidence="2" id="KW-1185">Reference proteome</keyword>
<dbReference type="Proteomes" id="UP000635606">
    <property type="component" value="Unassembled WGS sequence"/>
</dbReference>
<protein>
    <submittedName>
        <fullName evidence="1">Uncharacterized protein</fullName>
    </submittedName>
</protein>
<dbReference type="Gene3D" id="3.20.20.80">
    <property type="entry name" value="Glycosidases"/>
    <property type="match status" value="1"/>
</dbReference>
<name>A0A8J4E852_9ACTN</name>
<evidence type="ECO:0000313" key="2">
    <source>
        <dbReference type="Proteomes" id="UP000635606"/>
    </source>
</evidence>
<organism evidence="1 2">
    <name type="scientific">Virgisporangium ochraceum</name>
    <dbReference type="NCBI Taxonomy" id="65505"/>
    <lineage>
        <taxon>Bacteria</taxon>
        <taxon>Bacillati</taxon>
        <taxon>Actinomycetota</taxon>
        <taxon>Actinomycetes</taxon>
        <taxon>Micromonosporales</taxon>
        <taxon>Micromonosporaceae</taxon>
        <taxon>Virgisporangium</taxon>
    </lineage>
</organism>
<dbReference type="EMBL" id="BOPH01000010">
    <property type="protein sequence ID" value="GIJ65815.1"/>
    <property type="molecule type" value="Genomic_DNA"/>
</dbReference>
<reference evidence="1" key="1">
    <citation type="submission" date="2021-01" db="EMBL/GenBank/DDBJ databases">
        <title>Whole genome shotgun sequence of Virgisporangium ochraceum NBRC 16418.</title>
        <authorList>
            <person name="Komaki H."/>
            <person name="Tamura T."/>
        </authorList>
    </citation>
    <scope>NUCLEOTIDE SEQUENCE</scope>
    <source>
        <strain evidence="1">NBRC 16418</strain>
    </source>
</reference>